<organism evidence="2 3">
    <name type="scientific">Candidatus Gottesmanbacteria bacterium GW2011_GWC2_39_8</name>
    <dbReference type="NCBI Taxonomy" id="1618450"/>
    <lineage>
        <taxon>Bacteria</taxon>
        <taxon>Candidatus Gottesmaniibacteriota</taxon>
    </lineage>
</organism>
<evidence type="ECO:0000256" key="1">
    <source>
        <dbReference type="SAM" id="MobiDB-lite"/>
    </source>
</evidence>
<dbReference type="PATRIC" id="fig|1618450.3.peg.258"/>
<dbReference type="Proteomes" id="UP000034539">
    <property type="component" value="Unassembled WGS sequence"/>
</dbReference>
<proteinExistence type="predicted"/>
<dbReference type="AlphaFoldDB" id="A0A0G0Q0X8"/>
<dbReference type="EMBL" id="LBXN01000008">
    <property type="protein sequence ID" value="KKR34009.1"/>
    <property type="molecule type" value="Genomic_DNA"/>
</dbReference>
<protein>
    <submittedName>
        <fullName evidence="2">Uncharacterized protein</fullName>
    </submittedName>
</protein>
<gene>
    <name evidence="2" type="ORF">UT63_C0008G0008</name>
</gene>
<feature type="region of interest" description="Disordered" evidence="1">
    <location>
        <begin position="266"/>
        <end position="308"/>
    </location>
</feature>
<reference evidence="2 3" key="1">
    <citation type="journal article" date="2015" name="Nature">
        <title>rRNA introns, odd ribosomes, and small enigmatic genomes across a large radiation of phyla.</title>
        <authorList>
            <person name="Brown C.T."/>
            <person name="Hug L.A."/>
            <person name="Thomas B.C."/>
            <person name="Sharon I."/>
            <person name="Castelle C.J."/>
            <person name="Singh A."/>
            <person name="Wilkins M.J."/>
            <person name="Williams K.H."/>
            <person name="Banfield J.F."/>
        </authorList>
    </citation>
    <scope>NUCLEOTIDE SEQUENCE [LARGE SCALE GENOMIC DNA]</scope>
</reference>
<accession>A0A0G0Q0X8</accession>
<feature type="compositionally biased region" description="Low complexity" evidence="1">
    <location>
        <begin position="269"/>
        <end position="279"/>
    </location>
</feature>
<evidence type="ECO:0000313" key="2">
    <source>
        <dbReference type="EMBL" id="KKR34009.1"/>
    </source>
</evidence>
<evidence type="ECO:0000313" key="3">
    <source>
        <dbReference type="Proteomes" id="UP000034539"/>
    </source>
</evidence>
<comment type="caution">
    <text evidence="2">The sequence shown here is derived from an EMBL/GenBank/DDBJ whole genome shotgun (WGS) entry which is preliminary data.</text>
</comment>
<sequence>MKKSISKKKKLNKFLPILVLAILLFFIFLAVLAVQTTKNFTSKAESYTCPSTSTQNYDHLHVVSDYPRAGNVEQNTEINLSTRGYTEVNEKTDLVDYGGDTDPVMPPSLGTMFSHTPVIVKTYKVYKAGTKVIEERWPVNLIGIATSPGENIVAPKAGREIGGGNVLMLIYATQTQATLVHGLGEHPSDGYFIHLDNFCVDPNLLTSYNSDNAGGRTVMPVLKPGQVIGYGNGSDIRIAIRDSGDWMDPRARKDWWQQSSAISGQGSYTPVPVSSATPVPATPAPTSFPPSPTRVISQPSPSPKPTIASPKITIYEIKITATPVPTLIPTPTPTKVPVMKIVKIKWLGFKLLLENFLKLYLP</sequence>
<feature type="compositionally biased region" description="Pro residues" evidence="1">
    <location>
        <begin position="280"/>
        <end position="292"/>
    </location>
</feature>
<name>A0A0G0Q0X8_9BACT</name>